<protein>
    <submittedName>
        <fullName evidence="1">Uncharacterized protein</fullName>
    </submittedName>
</protein>
<sequence length="344" mass="35974">MVVFECAGCGAALTVPVTRVALPEHAHRAYGNGVALPPLVEAGTYAVDPAPSGAPWRPWSGLEPGEAAARGVFAPVHALSTGAPGAIVVAPGDTRGTVLIPTRLDGRCCGLDGRTGPNLACADCGRVVATRIDDCSLWQATWLVPGAVRRTPTGTPAGPTPDWATVTRPVEPFEEDTARLEVEAGVALAHLLAASAGMPVTVPDGVVANSFGTVLEVLPPAGPAKVATLAGPGLPAQDTADIVLVPRHPRTGRPWRPPGAATAVPVAAGLWTTLAFHPGPLIPATGGLPREFLRDDPPPTREWRWVRPYPDALLHTLARLPAVREPWLRAVYDDLWNSRYPSLI</sequence>
<keyword evidence="2" id="KW-1185">Reference proteome</keyword>
<organism evidence="1 2">
    <name type="scientific">Saccharothrix espanaensis (strain ATCC 51144 / DSM 44229 / JCM 9112 / NBRC 15066 / NRRL 15764)</name>
    <dbReference type="NCBI Taxonomy" id="1179773"/>
    <lineage>
        <taxon>Bacteria</taxon>
        <taxon>Bacillati</taxon>
        <taxon>Actinomycetota</taxon>
        <taxon>Actinomycetes</taxon>
        <taxon>Pseudonocardiales</taxon>
        <taxon>Pseudonocardiaceae</taxon>
        <taxon>Saccharothrix</taxon>
    </lineage>
</organism>
<dbReference type="AlphaFoldDB" id="K0K3K9"/>
<dbReference type="EMBL" id="HE804045">
    <property type="protein sequence ID" value="CCH31093.1"/>
    <property type="molecule type" value="Genomic_DNA"/>
</dbReference>
<dbReference type="HOGENOM" id="CLU_063871_0_0_11"/>
<accession>K0K3K9</accession>
<proteinExistence type="predicted"/>
<gene>
    <name evidence="1" type="ordered locus">BN6_38020</name>
</gene>
<dbReference type="eggNOG" id="ENOG5033RXT">
    <property type="taxonomic scope" value="Bacteria"/>
</dbReference>
<dbReference type="PATRIC" id="fig|1179773.3.peg.3802"/>
<evidence type="ECO:0000313" key="1">
    <source>
        <dbReference type="EMBL" id="CCH31093.1"/>
    </source>
</evidence>
<dbReference type="BioCyc" id="SESP1179773:BN6_RS18405-MONOMER"/>
<reference evidence="1 2" key="1">
    <citation type="journal article" date="2012" name="BMC Genomics">
        <title>Complete genome sequence of Saccharothrix espanaensis DSM 44229T and comparison to the other completely sequenced Pseudonocardiaceae.</title>
        <authorList>
            <person name="Strobel T."/>
            <person name="Al-Dilaimi A."/>
            <person name="Blom J."/>
            <person name="Gessner A."/>
            <person name="Kalinowski J."/>
            <person name="Luzhetska M."/>
            <person name="Puhler A."/>
            <person name="Szczepanowski R."/>
            <person name="Bechthold A."/>
            <person name="Ruckert C."/>
        </authorList>
    </citation>
    <scope>NUCLEOTIDE SEQUENCE [LARGE SCALE GENOMIC DNA]</scope>
    <source>
        <strain evidence="2">ATCC 51144 / DSM 44229 / JCM 9112 / NBRC 15066 / NRRL 15764</strain>
    </source>
</reference>
<name>K0K3K9_SACES</name>
<dbReference type="KEGG" id="sesp:BN6_38020"/>
<dbReference type="RefSeq" id="WP_015101205.1">
    <property type="nucleotide sequence ID" value="NC_019673.1"/>
</dbReference>
<evidence type="ECO:0000313" key="2">
    <source>
        <dbReference type="Proteomes" id="UP000006281"/>
    </source>
</evidence>
<dbReference type="OrthoDB" id="3280727at2"/>
<dbReference type="Proteomes" id="UP000006281">
    <property type="component" value="Chromosome"/>
</dbReference>